<keyword evidence="3" id="KW-1185">Reference proteome</keyword>
<dbReference type="OrthoDB" id="260081at2157"/>
<evidence type="ECO:0000313" key="2">
    <source>
        <dbReference type="EMBL" id="THE66611.1"/>
    </source>
</evidence>
<reference evidence="2 3" key="1">
    <citation type="submission" date="2018-10" db="EMBL/GenBank/DDBJ databases">
        <title>Natronolimnobius sp. XQ-INN 246 isolated from Inner Mongolia Autonomous Region of China.</title>
        <authorList>
            <person name="Xue Q."/>
        </authorList>
    </citation>
    <scope>NUCLEOTIDE SEQUENCE [LARGE SCALE GENOMIC DNA]</scope>
    <source>
        <strain evidence="2 3">XQ-INN 246</strain>
    </source>
</reference>
<evidence type="ECO:0000313" key="3">
    <source>
        <dbReference type="Proteomes" id="UP000318864"/>
    </source>
</evidence>
<comment type="caution">
    <text evidence="2">The sequence shown here is derived from an EMBL/GenBank/DDBJ whole genome shotgun (WGS) entry which is preliminary data.</text>
</comment>
<protein>
    <submittedName>
        <fullName evidence="2">Uncharacterized protein</fullName>
    </submittedName>
</protein>
<dbReference type="Proteomes" id="UP000318864">
    <property type="component" value="Unassembled WGS sequence"/>
</dbReference>
<sequence length="149" mass="15965">MLRPLLIAFGLLEVAKPKPVIEACERIGLATPENADRRPLVLWGARVEGVLFVWLLARRESGSRLVSGLLGVAGVVIVLVPQPIIQLSQSLVYTNADDLELKPWVTPAARLLGGVYLLVVGLSMRSTDDERGASVDGTGTDAPDTTVVR</sequence>
<name>A0A4S3TQG0_9EURY</name>
<organism evidence="2 3">
    <name type="scientific">Salinadaptatus halalkaliphilus</name>
    <dbReference type="NCBI Taxonomy" id="2419781"/>
    <lineage>
        <taxon>Archaea</taxon>
        <taxon>Methanobacteriati</taxon>
        <taxon>Methanobacteriota</taxon>
        <taxon>Stenosarchaea group</taxon>
        <taxon>Halobacteria</taxon>
        <taxon>Halobacteriales</taxon>
        <taxon>Natrialbaceae</taxon>
        <taxon>Salinadaptatus</taxon>
    </lineage>
</organism>
<accession>A0A4S3TQG0</accession>
<dbReference type="AlphaFoldDB" id="A0A4S3TQG0"/>
<proteinExistence type="predicted"/>
<dbReference type="EMBL" id="RBZW01000003">
    <property type="protein sequence ID" value="THE66611.1"/>
    <property type="molecule type" value="Genomic_DNA"/>
</dbReference>
<evidence type="ECO:0000256" key="1">
    <source>
        <dbReference type="SAM" id="MobiDB-lite"/>
    </source>
</evidence>
<feature type="region of interest" description="Disordered" evidence="1">
    <location>
        <begin position="128"/>
        <end position="149"/>
    </location>
</feature>
<gene>
    <name evidence="2" type="ORF">D8Y22_00305</name>
</gene>
<dbReference type="RefSeq" id="WP_141462567.1">
    <property type="nucleotide sequence ID" value="NZ_RBZW01000003.1"/>
</dbReference>